<proteinExistence type="predicted"/>
<reference evidence="2" key="1">
    <citation type="journal article" date="2020" name="mSystems">
        <title>Genome- and Community-Level Interaction Insights into Carbon Utilization and Element Cycling Functions of Hydrothermarchaeota in Hydrothermal Sediment.</title>
        <authorList>
            <person name="Zhou Z."/>
            <person name="Liu Y."/>
            <person name="Xu W."/>
            <person name="Pan J."/>
            <person name="Luo Z.H."/>
            <person name="Li M."/>
        </authorList>
    </citation>
    <scope>NUCLEOTIDE SEQUENCE [LARGE SCALE GENOMIC DNA]</scope>
    <source>
        <strain evidence="2">HyVt-85</strain>
    </source>
</reference>
<dbReference type="EMBL" id="DRTM01000021">
    <property type="protein sequence ID" value="HHE75546.1"/>
    <property type="molecule type" value="Genomic_DNA"/>
</dbReference>
<protein>
    <submittedName>
        <fullName evidence="2">Uncharacterized protein</fullName>
    </submittedName>
</protein>
<organism evidence="2">
    <name type="scientific">Candidatus Aciduliprofundum boonei</name>
    <dbReference type="NCBI Taxonomy" id="379547"/>
    <lineage>
        <taxon>Archaea</taxon>
        <taxon>Methanobacteriati</taxon>
        <taxon>Thermoplasmatota</taxon>
        <taxon>DHVE2 group</taxon>
        <taxon>Candidatus Aciduliprofundum</taxon>
    </lineage>
</organism>
<sequence>MLYIGISTNDGVRLSWGIILLILGVPYTILHGRFIRRAYFILYEDGIATVITKRKERKKLFGKRYWFTYIPFSCVTDYEIKKINRDFKSIVFHTKDGKVWPDTEIGITFDKSKSRKEFAEAVIRQCEKWKLEHGEKG</sequence>
<keyword evidence="1" id="KW-1133">Transmembrane helix</keyword>
<dbReference type="AlphaFoldDB" id="A0A7J3T8H2"/>
<dbReference type="Proteomes" id="UP000886130">
    <property type="component" value="Unassembled WGS sequence"/>
</dbReference>
<comment type="caution">
    <text evidence="2">The sequence shown here is derived from an EMBL/GenBank/DDBJ whole genome shotgun (WGS) entry which is preliminary data.</text>
</comment>
<name>A0A7J3T8H2_9ARCH</name>
<accession>A0A7J3T8H2</accession>
<keyword evidence="1" id="KW-0472">Membrane</keyword>
<keyword evidence="1" id="KW-0812">Transmembrane</keyword>
<feature type="transmembrane region" description="Helical" evidence="1">
    <location>
        <begin position="12"/>
        <end position="30"/>
    </location>
</feature>
<gene>
    <name evidence="2" type="ORF">ENL31_00265</name>
</gene>
<evidence type="ECO:0000313" key="2">
    <source>
        <dbReference type="EMBL" id="HHE75546.1"/>
    </source>
</evidence>
<evidence type="ECO:0000256" key="1">
    <source>
        <dbReference type="SAM" id="Phobius"/>
    </source>
</evidence>